<proteinExistence type="predicted"/>
<reference evidence="1" key="1">
    <citation type="submission" date="2019-02" db="EMBL/GenBank/DDBJ databases">
        <authorList>
            <person name="Gruber-Vodicka R. H."/>
            <person name="Seah K. B. B."/>
        </authorList>
    </citation>
    <scope>NUCLEOTIDE SEQUENCE</scope>
    <source>
        <strain evidence="1">BECK_BZ106</strain>
    </source>
</reference>
<organism evidence="1">
    <name type="scientific">Candidatus Kentrum sp. FW</name>
    <dbReference type="NCBI Taxonomy" id="2126338"/>
    <lineage>
        <taxon>Bacteria</taxon>
        <taxon>Pseudomonadati</taxon>
        <taxon>Pseudomonadota</taxon>
        <taxon>Gammaproteobacteria</taxon>
        <taxon>Candidatus Kentrum</taxon>
    </lineage>
</organism>
<name>A0A450SPX4_9GAMM</name>
<sequence>MSPVLQSTHCFTDACSRFAGLRRSSASQSLSVSMQNAALHFSFPDYFVYFPLGFTNKSNFNGSLLMQGYGSLV</sequence>
<dbReference type="EMBL" id="CAADFD010000025">
    <property type="protein sequence ID" value="VFJ55924.1"/>
    <property type="molecule type" value="Genomic_DNA"/>
</dbReference>
<dbReference type="AlphaFoldDB" id="A0A450SPX4"/>
<gene>
    <name evidence="1" type="ORF">BECKFW1821B_GA0114236_10252</name>
</gene>
<protein>
    <submittedName>
        <fullName evidence="1">Uncharacterized protein</fullName>
    </submittedName>
</protein>
<accession>A0A450SPX4</accession>
<evidence type="ECO:0000313" key="1">
    <source>
        <dbReference type="EMBL" id="VFJ55924.1"/>
    </source>
</evidence>